<evidence type="ECO:0000313" key="2">
    <source>
        <dbReference type="EMBL" id="MBW0563647.1"/>
    </source>
</evidence>
<evidence type="ECO:0000259" key="1">
    <source>
        <dbReference type="Pfam" id="PF17921"/>
    </source>
</evidence>
<reference evidence="2" key="1">
    <citation type="submission" date="2021-03" db="EMBL/GenBank/DDBJ databases">
        <title>Draft genome sequence of rust myrtle Austropuccinia psidii MF-1, a brazilian biotype.</title>
        <authorList>
            <person name="Quecine M.C."/>
            <person name="Pachon D.M.R."/>
            <person name="Bonatelli M.L."/>
            <person name="Correr F.H."/>
            <person name="Franceschini L.M."/>
            <person name="Leite T.F."/>
            <person name="Margarido G.R.A."/>
            <person name="Almeida C.A."/>
            <person name="Ferrarezi J.A."/>
            <person name="Labate C.A."/>
        </authorList>
    </citation>
    <scope>NUCLEOTIDE SEQUENCE</scope>
    <source>
        <strain evidence="2">MF-1</strain>
    </source>
</reference>
<dbReference type="InterPro" id="IPR041588">
    <property type="entry name" value="Integrase_H2C2"/>
</dbReference>
<sequence length="206" mass="25037">MLRWQIEIQEYTRNITLFHKVGNLHKNSNGLRRWELANTPYNTAYVPLKSETQISIEGINRTYIGTKFFIEVQESYEQDNIFHILTSLLDKDSKDTDFISSLDYIWKTSYSEGIFHLFDGIIYHRTKNSFSMTLFSRFIINTILHQYHESIYSGHLSEDRKIEKFRHCAWWPYWRKETIEYFHTCDRLQKCSRRICKKFRLMIHIQ</sequence>
<dbReference type="Gene3D" id="1.10.340.70">
    <property type="match status" value="1"/>
</dbReference>
<dbReference type="EMBL" id="AVOT02074522">
    <property type="protein sequence ID" value="MBW0563647.1"/>
    <property type="molecule type" value="Genomic_DNA"/>
</dbReference>
<gene>
    <name evidence="2" type="ORF">O181_103362</name>
</gene>
<proteinExistence type="predicted"/>
<dbReference type="Proteomes" id="UP000765509">
    <property type="component" value="Unassembled WGS sequence"/>
</dbReference>
<dbReference type="Pfam" id="PF17921">
    <property type="entry name" value="Integrase_H2C2"/>
    <property type="match status" value="1"/>
</dbReference>
<accession>A0A9Q3PKD6</accession>
<evidence type="ECO:0000313" key="3">
    <source>
        <dbReference type="Proteomes" id="UP000765509"/>
    </source>
</evidence>
<comment type="caution">
    <text evidence="2">The sequence shown here is derived from an EMBL/GenBank/DDBJ whole genome shotgun (WGS) entry which is preliminary data.</text>
</comment>
<feature type="domain" description="Integrase zinc-binding" evidence="1">
    <location>
        <begin position="140"/>
        <end position="191"/>
    </location>
</feature>
<keyword evidence="3" id="KW-1185">Reference proteome</keyword>
<dbReference type="AlphaFoldDB" id="A0A9Q3PKD6"/>
<name>A0A9Q3PKD6_9BASI</name>
<protein>
    <recommendedName>
        <fullName evidence="1">Integrase zinc-binding domain-containing protein</fullName>
    </recommendedName>
</protein>
<organism evidence="2 3">
    <name type="scientific">Austropuccinia psidii MF-1</name>
    <dbReference type="NCBI Taxonomy" id="1389203"/>
    <lineage>
        <taxon>Eukaryota</taxon>
        <taxon>Fungi</taxon>
        <taxon>Dikarya</taxon>
        <taxon>Basidiomycota</taxon>
        <taxon>Pucciniomycotina</taxon>
        <taxon>Pucciniomycetes</taxon>
        <taxon>Pucciniales</taxon>
        <taxon>Sphaerophragmiaceae</taxon>
        <taxon>Austropuccinia</taxon>
    </lineage>
</organism>